<dbReference type="AlphaFoldDB" id="A0A645FZ76"/>
<reference evidence="2" key="1">
    <citation type="submission" date="2019-08" db="EMBL/GenBank/DDBJ databases">
        <authorList>
            <person name="Kucharzyk K."/>
            <person name="Murdoch R.W."/>
            <person name="Higgins S."/>
            <person name="Loffler F."/>
        </authorList>
    </citation>
    <scope>NUCLEOTIDE SEQUENCE</scope>
</reference>
<feature type="domain" description="Formylmethanofuran dehydrogenase subunit E" evidence="1">
    <location>
        <begin position="3"/>
        <end position="142"/>
    </location>
</feature>
<evidence type="ECO:0000313" key="2">
    <source>
        <dbReference type="EMBL" id="MPN18939.1"/>
    </source>
</evidence>
<dbReference type="Gene3D" id="3.30.1330.130">
    <property type="match status" value="1"/>
</dbReference>
<accession>A0A645FZ76</accession>
<proteinExistence type="predicted"/>
<organism evidence="2">
    <name type="scientific">bioreactor metagenome</name>
    <dbReference type="NCBI Taxonomy" id="1076179"/>
    <lineage>
        <taxon>unclassified sequences</taxon>
        <taxon>metagenomes</taxon>
        <taxon>ecological metagenomes</taxon>
    </lineage>
</organism>
<dbReference type="SUPFAM" id="SSF143555">
    <property type="entry name" value="FwdE-like"/>
    <property type="match status" value="1"/>
</dbReference>
<dbReference type="InterPro" id="IPR003814">
    <property type="entry name" value="FmdEsu_dom"/>
</dbReference>
<name>A0A645FZ76_9ZZZZ</name>
<evidence type="ECO:0000259" key="1">
    <source>
        <dbReference type="Pfam" id="PF02663"/>
    </source>
</evidence>
<protein>
    <recommendedName>
        <fullName evidence="1">Formylmethanofuran dehydrogenase subunit E domain-containing protein</fullName>
    </recommendedName>
</protein>
<dbReference type="EMBL" id="VSSQ01066383">
    <property type="protein sequence ID" value="MPN18939.1"/>
    <property type="molecule type" value="Genomic_DNA"/>
</dbReference>
<comment type="caution">
    <text evidence="2">The sequence shown here is derived from an EMBL/GenBank/DDBJ whole genome shotgun (WGS) entry which is preliminary data.</text>
</comment>
<gene>
    <name evidence="2" type="ORF">SDC9_166304</name>
</gene>
<dbReference type="Pfam" id="PF02663">
    <property type="entry name" value="FmdE"/>
    <property type="match status" value="1"/>
</dbReference>
<sequence>MKIHGHLCDGLVISFVELHAVFKKLFPSGIVDRTDLRVVSKNGPCWVDASSMLTGARINFGTLSIDKNVGNGFIVQKISTGETYQVKLKDGVFPENLAKLETKIKSEAKAGKKVSDTDIKQLETLANKLSEKILNSNTDDILEIKKLYNYKFKQNIQVGTRTDIINK</sequence>